<name>A0A7X1EAW9_9BACT</name>
<comment type="similarity">
    <text evidence="1">Belongs to the HAD-like hydrolase superfamily. S-2-haloalkanoic acid dehalogenase family.</text>
</comment>
<dbReference type="SFLD" id="SFLDG01129">
    <property type="entry name" value="C1.5:_HAD__Beta-PGM__Phosphata"/>
    <property type="match status" value="1"/>
</dbReference>
<feature type="signal peptide" evidence="3">
    <location>
        <begin position="1"/>
        <end position="24"/>
    </location>
</feature>
<evidence type="ECO:0000313" key="5">
    <source>
        <dbReference type="Proteomes" id="UP000526501"/>
    </source>
</evidence>
<reference evidence="4 5" key="1">
    <citation type="submission" date="2020-07" db="EMBL/GenBank/DDBJ databases">
        <authorList>
            <person name="Feng X."/>
        </authorList>
    </citation>
    <scope>NUCLEOTIDE SEQUENCE [LARGE SCALE GENOMIC DNA]</scope>
    <source>
        <strain evidence="4 5">JCM23202</strain>
    </source>
</reference>
<evidence type="ECO:0000256" key="2">
    <source>
        <dbReference type="ARBA" id="ARBA00022801"/>
    </source>
</evidence>
<dbReference type="Proteomes" id="UP000526501">
    <property type="component" value="Unassembled WGS sequence"/>
</dbReference>
<keyword evidence="2" id="KW-0378">Hydrolase</keyword>
<dbReference type="NCBIfam" id="TIGR01428">
    <property type="entry name" value="HAD_type_II"/>
    <property type="match status" value="1"/>
</dbReference>
<keyword evidence="3" id="KW-0732">Signal</keyword>
<dbReference type="InterPro" id="IPR006439">
    <property type="entry name" value="HAD-SF_hydro_IA"/>
</dbReference>
<organism evidence="4 5">
    <name type="scientific">Pelagicoccus albus</name>
    <dbReference type="NCBI Taxonomy" id="415222"/>
    <lineage>
        <taxon>Bacteria</taxon>
        <taxon>Pseudomonadati</taxon>
        <taxon>Verrucomicrobiota</taxon>
        <taxon>Opitutia</taxon>
        <taxon>Puniceicoccales</taxon>
        <taxon>Pelagicoccaceae</taxon>
        <taxon>Pelagicoccus</taxon>
    </lineage>
</organism>
<feature type="chain" id="PRO_5031097559" evidence="3">
    <location>
        <begin position="25"/>
        <end position="253"/>
    </location>
</feature>
<dbReference type="PRINTS" id="PR00413">
    <property type="entry name" value="HADHALOGNASE"/>
</dbReference>
<comment type="caution">
    <text evidence="4">The sequence shown here is derived from an EMBL/GenBank/DDBJ whole genome shotgun (WGS) entry which is preliminary data.</text>
</comment>
<gene>
    <name evidence="4" type="ORF">H5P27_14150</name>
</gene>
<evidence type="ECO:0000256" key="1">
    <source>
        <dbReference type="ARBA" id="ARBA00008106"/>
    </source>
</evidence>
<dbReference type="InterPro" id="IPR023198">
    <property type="entry name" value="PGP-like_dom2"/>
</dbReference>
<dbReference type="AlphaFoldDB" id="A0A7X1EAW9"/>
<dbReference type="GO" id="GO:0019120">
    <property type="term" value="F:hydrolase activity, acting on acid halide bonds, in C-halide compounds"/>
    <property type="evidence" value="ECO:0007669"/>
    <property type="project" value="InterPro"/>
</dbReference>
<sequence length="253" mass="27743">MTKLILTLCACAALMLSVSTNAYSQTSAKAPMPKVIFFDVNETLLDLEDLRSSVAVALDGRDDLLALWFSMMLHHSLVDATTERFHTFGEIGVAALMMIAESKGIELTEDEARIAIVTPLRSLPPHPDVKSGLERIKAKGTILVSLTNSSNLGVKTQFENAGLTEFFDQRLSVEDIKTYKPDLETYRWALEKMGVEAEEAMLVAAHGWDIAGAKAAGMQAAFITRPGKTLYPLAIEPDYIVSDLHELAEILED</sequence>
<dbReference type="InterPro" id="IPR006328">
    <property type="entry name" value="2-HAD"/>
</dbReference>
<evidence type="ECO:0000313" key="4">
    <source>
        <dbReference type="EMBL" id="MBC2607192.1"/>
    </source>
</evidence>
<dbReference type="PANTHER" id="PTHR43316">
    <property type="entry name" value="HYDROLASE, HALOACID DELAHOGENASE-RELATED"/>
    <property type="match status" value="1"/>
</dbReference>
<dbReference type="EMBL" id="JACHVC010000012">
    <property type="protein sequence ID" value="MBC2607192.1"/>
    <property type="molecule type" value="Genomic_DNA"/>
</dbReference>
<protein>
    <submittedName>
        <fullName evidence="4">Haloacid dehalogenase type II</fullName>
    </submittedName>
</protein>
<evidence type="ECO:0000256" key="3">
    <source>
        <dbReference type="SAM" id="SignalP"/>
    </source>
</evidence>
<dbReference type="InterPro" id="IPR036412">
    <property type="entry name" value="HAD-like_sf"/>
</dbReference>
<dbReference type="Pfam" id="PF00702">
    <property type="entry name" value="Hydrolase"/>
    <property type="match status" value="1"/>
</dbReference>
<dbReference type="NCBIfam" id="TIGR01493">
    <property type="entry name" value="HAD-SF-IA-v2"/>
    <property type="match status" value="1"/>
</dbReference>
<dbReference type="CDD" id="cd02588">
    <property type="entry name" value="HAD_L2-DEX"/>
    <property type="match status" value="1"/>
</dbReference>
<dbReference type="SUPFAM" id="SSF56784">
    <property type="entry name" value="HAD-like"/>
    <property type="match status" value="1"/>
</dbReference>
<dbReference type="NCBIfam" id="TIGR01509">
    <property type="entry name" value="HAD-SF-IA-v3"/>
    <property type="match status" value="1"/>
</dbReference>
<dbReference type="PANTHER" id="PTHR43316:SF3">
    <property type="entry name" value="HALOACID DEHALOGENASE, TYPE II (AFU_ORTHOLOGUE AFUA_2G07750)-RELATED"/>
    <property type="match status" value="1"/>
</dbReference>
<dbReference type="SFLD" id="SFLDS00003">
    <property type="entry name" value="Haloacid_Dehalogenase"/>
    <property type="match status" value="1"/>
</dbReference>
<proteinExistence type="inferred from homology"/>
<accession>A0A7X1EAW9</accession>
<dbReference type="Gene3D" id="1.10.150.240">
    <property type="entry name" value="Putative phosphatase, domain 2"/>
    <property type="match status" value="1"/>
</dbReference>
<dbReference type="Gene3D" id="3.40.50.1000">
    <property type="entry name" value="HAD superfamily/HAD-like"/>
    <property type="match status" value="1"/>
</dbReference>
<keyword evidence="5" id="KW-1185">Reference proteome</keyword>
<dbReference type="InterPro" id="IPR023214">
    <property type="entry name" value="HAD_sf"/>
</dbReference>
<dbReference type="InterPro" id="IPR051540">
    <property type="entry name" value="S-2-haloacid_dehalogenase"/>
</dbReference>